<name>A0A0D0KX18_AGRTU</name>
<dbReference type="EMBL" id="JXQV01000009">
    <property type="protein sequence ID" value="KIQ02954.1"/>
    <property type="molecule type" value="Genomic_DNA"/>
</dbReference>
<sequence length="163" mass="18404">MLPPTDIHREPFVVPIGHLTMQAARADQLLYTLCAATPHDGSPNQIHPSEAEEAAKNWNTSTDKFVEKRLSFVACEDLKRDAMKLVDRFKRLRLARNRVIHDAVEVGIDLNGSTHALAVQYAKNRTIFLHKVTADQIVALAYEIYEWNQDSSAVLSRIRQACP</sequence>
<proteinExistence type="predicted"/>
<evidence type="ECO:0000313" key="2">
    <source>
        <dbReference type="Proteomes" id="UP000035017"/>
    </source>
</evidence>
<reference evidence="1 2" key="1">
    <citation type="submission" date="2014-12" db="EMBL/GenBank/DDBJ databases">
        <title>16Stimator: statistical estimation of ribosomal gene copy numbers from draft genome assemblies.</title>
        <authorList>
            <person name="Perisin M.A."/>
            <person name="Vetter M."/>
            <person name="Gilbert J.A."/>
            <person name="Bergelson J."/>
        </authorList>
    </citation>
    <scope>NUCLEOTIDE SEQUENCE [LARGE SCALE GENOMIC DNA]</scope>
    <source>
        <strain evidence="1 2">MEJ076</strain>
    </source>
</reference>
<comment type="caution">
    <text evidence="1">The sequence shown here is derived from an EMBL/GenBank/DDBJ whole genome shotgun (WGS) entry which is preliminary data.</text>
</comment>
<organism evidence="1 2">
    <name type="scientific">Agrobacterium tumefaciens</name>
    <dbReference type="NCBI Taxonomy" id="358"/>
    <lineage>
        <taxon>Bacteria</taxon>
        <taxon>Pseudomonadati</taxon>
        <taxon>Pseudomonadota</taxon>
        <taxon>Alphaproteobacteria</taxon>
        <taxon>Hyphomicrobiales</taxon>
        <taxon>Rhizobiaceae</taxon>
        <taxon>Rhizobium/Agrobacterium group</taxon>
        <taxon>Agrobacterium</taxon>
        <taxon>Agrobacterium tumefaciens complex</taxon>
    </lineage>
</organism>
<accession>A0A0D0KX18</accession>
<gene>
    <name evidence="1" type="ORF">RU07_10270</name>
</gene>
<protein>
    <submittedName>
        <fullName evidence="1">Uncharacterized protein</fullName>
    </submittedName>
</protein>
<dbReference type="AlphaFoldDB" id="A0A0D0KX18"/>
<evidence type="ECO:0000313" key="1">
    <source>
        <dbReference type="EMBL" id="KIQ02954.1"/>
    </source>
</evidence>
<dbReference type="Proteomes" id="UP000035017">
    <property type="component" value="Unassembled WGS sequence"/>
</dbReference>